<protein>
    <recommendedName>
        <fullName evidence="1">DnaJ homologue subfamily C member 28 conserved domain-containing protein</fullName>
    </recommendedName>
</protein>
<proteinExistence type="predicted"/>
<evidence type="ECO:0000259" key="1">
    <source>
        <dbReference type="Pfam" id="PF09350"/>
    </source>
</evidence>
<dbReference type="AlphaFoldDB" id="A0A235EVK4"/>
<dbReference type="OrthoDB" id="9798476at2"/>
<gene>
    <name evidence="2" type="ORF">CGK74_14620</name>
</gene>
<dbReference type="Proteomes" id="UP000215181">
    <property type="component" value="Unassembled WGS sequence"/>
</dbReference>
<evidence type="ECO:0000313" key="2">
    <source>
        <dbReference type="EMBL" id="OYD53076.1"/>
    </source>
</evidence>
<dbReference type="Pfam" id="PF09350">
    <property type="entry name" value="DJC28_CD"/>
    <property type="match status" value="1"/>
</dbReference>
<dbReference type="InterPro" id="IPR052573">
    <property type="entry name" value="DnaJ_C_subfamily_28"/>
</dbReference>
<comment type="caution">
    <text evidence="2">The sequence shown here is derived from an EMBL/GenBank/DDBJ whole genome shotgun (WGS) entry which is preliminary data.</text>
</comment>
<name>A0A235EVK4_9RHOO</name>
<evidence type="ECO:0000313" key="3">
    <source>
        <dbReference type="Proteomes" id="UP000215181"/>
    </source>
</evidence>
<organism evidence="2 3">
    <name type="scientific">Thauera propionica</name>
    <dbReference type="NCBI Taxonomy" id="2019431"/>
    <lineage>
        <taxon>Bacteria</taxon>
        <taxon>Pseudomonadati</taxon>
        <taxon>Pseudomonadota</taxon>
        <taxon>Betaproteobacteria</taxon>
        <taxon>Rhodocyclales</taxon>
        <taxon>Zoogloeaceae</taxon>
        <taxon>Thauera</taxon>
    </lineage>
</organism>
<dbReference type="EMBL" id="NOIH01000018">
    <property type="protein sequence ID" value="OYD53076.1"/>
    <property type="molecule type" value="Genomic_DNA"/>
</dbReference>
<dbReference type="RefSeq" id="WP_094269188.1">
    <property type="nucleotide sequence ID" value="NZ_NOIH01000018.1"/>
</dbReference>
<reference evidence="2 3" key="1">
    <citation type="submission" date="2017-07" db="EMBL/GenBank/DDBJ databases">
        <title>Thauera sp. KNDSS-Mac4 genome sequence and assembly.</title>
        <authorList>
            <person name="Mayilraj S."/>
        </authorList>
    </citation>
    <scope>NUCLEOTIDE SEQUENCE [LARGE SCALE GENOMIC DNA]</scope>
    <source>
        <strain evidence="2 3">KNDSS-Mac4</strain>
    </source>
</reference>
<sequence length="105" mass="11735">MPSIYDILAEQRIADALRRGEFDNLPGAGKPLVFDDELFVSPEQRMANKVMRNAGFSPPEIGLRKAIAKLRAEIAGLDESERRSALRRRLAMLIVQLGEISRSGR</sequence>
<feature type="domain" description="DnaJ homologue subfamily C member 28 conserved" evidence="1">
    <location>
        <begin position="8"/>
        <end position="74"/>
    </location>
</feature>
<dbReference type="InterPro" id="IPR018961">
    <property type="entry name" value="DnaJ_homolog_subfam-C_membr-28"/>
</dbReference>
<accession>A0A235EVK4</accession>
<dbReference type="PANTHER" id="PTHR39158">
    <property type="entry name" value="OS08G0560600 PROTEIN"/>
    <property type="match status" value="1"/>
</dbReference>
<keyword evidence="3" id="KW-1185">Reference proteome</keyword>
<dbReference type="PANTHER" id="PTHR39158:SF1">
    <property type="entry name" value="DNAJ HOMOLOG SUBFAMILY C MEMBER 28"/>
    <property type="match status" value="1"/>
</dbReference>